<protein>
    <submittedName>
        <fullName evidence="1">Uncharacterized protein</fullName>
    </submittedName>
</protein>
<proteinExistence type="predicted"/>
<accession>A0AAD6TXW2</accession>
<dbReference type="EMBL" id="JARJCN010000056">
    <property type="protein sequence ID" value="KAJ7080177.1"/>
    <property type="molecule type" value="Genomic_DNA"/>
</dbReference>
<evidence type="ECO:0000313" key="2">
    <source>
        <dbReference type="Proteomes" id="UP001222325"/>
    </source>
</evidence>
<sequence>MHKIQRSASFFLATAYTELFEADPGIAASTRRPGVNKSWRLARIPLLLLPPTWLSRRCMRTWVRFQTPPSRRDRTCSTPTADDIGTAYRGRLSLVGSFALIPQNARGCARAHLRDLGLGPPAPRSPAATPRLAPSMIRITCQFIVPRGSESWHLHARHRLVRTEHAPIASARPKVPVRHRALSSLRSKPGARAWVKYFRLPRFTKTI</sequence>
<dbReference type="AlphaFoldDB" id="A0AAD6TXW2"/>
<reference evidence="1" key="1">
    <citation type="submission" date="2023-03" db="EMBL/GenBank/DDBJ databases">
        <title>Massive genome expansion in bonnet fungi (Mycena s.s.) driven by repeated elements and novel gene families across ecological guilds.</title>
        <authorList>
            <consortium name="Lawrence Berkeley National Laboratory"/>
            <person name="Harder C.B."/>
            <person name="Miyauchi S."/>
            <person name="Viragh M."/>
            <person name="Kuo A."/>
            <person name="Thoen E."/>
            <person name="Andreopoulos B."/>
            <person name="Lu D."/>
            <person name="Skrede I."/>
            <person name="Drula E."/>
            <person name="Henrissat B."/>
            <person name="Morin E."/>
            <person name="Kohler A."/>
            <person name="Barry K."/>
            <person name="LaButti K."/>
            <person name="Morin E."/>
            <person name="Salamov A."/>
            <person name="Lipzen A."/>
            <person name="Mereny Z."/>
            <person name="Hegedus B."/>
            <person name="Baldrian P."/>
            <person name="Stursova M."/>
            <person name="Weitz H."/>
            <person name="Taylor A."/>
            <person name="Grigoriev I.V."/>
            <person name="Nagy L.G."/>
            <person name="Martin F."/>
            <person name="Kauserud H."/>
        </authorList>
    </citation>
    <scope>NUCLEOTIDE SEQUENCE</scope>
    <source>
        <strain evidence="1">CBHHK173m</strain>
    </source>
</reference>
<gene>
    <name evidence="1" type="ORF">B0H15DRAFT_487785</name>
</gene>
<name>A0AAD6TXW2_9AGAR</name>
<keyword evidence="2" id="KW-1185">Reference proteome</keyword>
<evidence type="ECO:0000313" key="1">
    <source>
        <dbReference type="EMBL" id="KAJ7080177.1"/>
    </source>
</evidence>
<comment type="caution">
    <text evidence="1">The sequence shown here is derived from an EMBL/GenBank/DDBJ whole genome shotgun (WGS) entry which is preliminary data.</text>
</comment>
<organism evidence="1 2">
    <name type="scientific">Mycena belliarum</name>
    <dbReference type="NCBI Taxonomy" id="1033014"/>
    <lineage>
        <taxon>Eukaryota</taxon>
        <taxon>Fungi</taxon>
        <taxon>Dikarya</taxon>
        <taxon>Basidiomycota</taxon>
        <taxon>Agaricomycotina</taxon>
        <taxon>Agaricomycetes</taxon>
        <taxon>Agaricomycetidae</taxon>
        <taxon>Agaricales</taxon>
        <taxon>Marasmiineae</taxon>
        <taxon>Mycenaceae</taxon>
        <taxon>Mycena</taxon>
    </lineage>
</organism>
<dbReference type="Proteomes" id="UP001222325">
    <property type="component" value="Unassembled WGS sequence"/>
</dbReference>